<feature type="transmembrane region" description="Helical" evidence="2">
    <location>
        <begin position="176"/>
        <end position="199"/>
    </location>
</feature>
<feature type="domain" description="DUF1279" evidence="3">
    <location>
        <begin position="167"/>
        <end position="268"/>
    </location>
</feature>
<dbReference type="EMBL" id="MDYQ01000026">
    <property type="protein sequence ID" value="PRP86848.1"/>
    <property type="molecule type" value="Genomic_DNA"/>
</dbReference>
<feature type="region of interest" description="Disordered" evidence="1">
    <location>
        <begin position="124"/>
        <end position="159"/>
    </location>
</feature>
<keyword evidence="2" id="KW-0812">Transmembrane</keyword>
<accession>A0A2P6NSJ5</accession>
<keyword evidence="5" id="KW-1185">Reference proteome</keyword>
<proteinExistence type="predicted"/>
<keyword evidence="2" id="KW-1133">Transmembrane helix</keyword>
<evidence type="ECO:0000313" key="4">
    <source>
        <dbReference type="EMBL" id="PRP86848.1"/>
    </source>
</evidence>
<feature type="compositionally biased region" description="Acidic residues" evidence="1">
    <location>
        <begin position="147"/>
        <end position="156"/>
    </location>
</feature>
<dbReference type="InterPro" id="IPR045866">
    <property type="entry name" value="FAM210A/B-like"/>
</dbReference>
<name>A0A2P6NSJ5_9EUKA</name>
<gene>
    <name evidence="4" type="ORF">PROFUN_05065</name>
</gene>
<evidence type="ECO:0000256" key="2">
    <source>
        <dbReference type="SAM" id="Phobius"/>
    </source>
</evidence>
<evidence type="ECO:0000256" key="1">
    <source>
        <dbReference type="SAM" id="MobiDB-lite"/>
    </source>
</evidence>
<reference evidence="4 5" key="1">
    <citation type="journal article" date="2018" name="Genome Biol. Evol.">
        <title>Multiple Roots of Fruiting Body Formation in Amoebozoa.</title>
        <authorList>
            <person name="Hillmann F."/>
            <person name="Forbes G."/>
            <person name="Novohradska S."/>
            <person name="Ferling I."/>
            <person name="Riege K."/>
            <person name="Groth M."/>
            <person name="Westermann M."/>
            <person name="Marz M."/>
            <person name="Spaller T."/>
            <person name="Winckler T."/>
            <person name="Schaap P."/>
            <person name="Glockner G."/>
        </authorList>
    </citation>
    <scope>NUCLEOTIDE SEQUENCE [LARGE SCALE GENOMIC DNA]</scope>
    <source>
        <strain evidence="4 5">Jena</strain>
    </source>
</reference>
<dbReference type="Pfam" id="PF06916">
    <property type="entry name" value="FAM210A-B_dom"/>
    <property type="match status" value="1"/>
</dbReference>
<organism evidence="4 5">
    <name type="scientific">Planoprotostelium fungivorum</name>
    <dbReference type="NCBI Taxonomy" id="1890364"/>
    <lineage>
        <taxon>Eukaryota</taxon>
        <taxon>Amoebozoa</taxon>
        <taxon>Evosea</taxon>
        <taxon>Variosea</taxon>
        <taxon>Cavosteliida</taxon>
        <taxon>Cavosteliaceae</taxon>
        <taxon>Planoprotostelium</taxon>
    </lineage>
</organism>
<keyword evidence="2" id="KW-0472">Membrane</keyword>
<dbReference type="Proteomes" id="UP000241769">
    <property type="component" value="Unassembled WGS sequence"/>
</dbReference>
<dbReference type="GO" id="GO:0005739">
    <property type="term" value="C:mitochondrion"/>
    <property type="evidence" value="ECO:0007669"/>
    <property type="project" value="TreeGrafter"/>
</dbReference>
<evidence type="ECO:0000313" key="5">
    <source>
        <dbReference type="Proteomes" id="UP000241769"/>
    </source>
</evidence>
<feature type="compositionally biased region" description="Basic and acidic residues" evidence="1">
    <location>
        <begin position="132"/>
        <end position="146"/>
    </location>
</feature>
<comment type="caution">
    <text evidence="4">The sequence shown here is derived from an EMBL/GenBank/DDBJ whole genome shotgun (WGS) entry which is preliminary data.</text>
</comment>
<evidence type="ECO:0000259" key="3">
    <source>
        <dbReference type="Pfam" id="PF06916"/>
    </source>
</evidence>
<dbReference type="InParanoid" id="A0A2P6NSJ5"/>
<dbReference type="PANTHER" id="PTHR21377">
    <property type="entry name" value="PROTEIN FAM210B, MITOCHONDRIAL"/>
    <property type="match status" value="1"/>
</dbReference>
<sequence length="297" mass="33647">MQQRISEGKSPAFMSIRLACLCLHGGIFEFYASSKDPSETLTVPVINSGNIHPESLSLTPQLSIMLASTIRRIPAIGFNGVSQQRVLLQTVSIHRLSSADKRFSRSVTVFTRIPLCVPRLHHQQSYQQRRQNHNEKQSNESKKNQADDDDDDDKEDPDLKRAQGFKEKFKVLSKKYGWWAIGVYFGIATVDLMIIFSIVHFAGAQHVRRAEVWTREKLGLSQRPLEEGEAVSGNPSSKALWAEFILAWTIHKTLLLPIRVGITAAITPSFVRWMARMGWANKPKALIHKMAHKVEKH</sequence>
<dbReference type="AlphaFoldDB" id="A0A2P6NSJ5"/>
<dbReference type="PANTHER" id="PTHR21377:SF0">
    <property type="entry name" value="PROTEIN FAM210B, MITOCHONDRIAL"/>
    <property type="match status" value="1"/>
</dbReference>
<dbReference type="OrthoDB" id="426386at2759"/>
<protein>
    <recommendedName>
        <fullName evidence="3">DUF1279 domain-containing protein</fullName>
    </recommendedName>
</protein>
<dbReference type="InterPro" id="IPR009688">
    <property type="entry name" value="FAM210A/B-like_dom"/>
</dbReference>